<reference evidence="3" key="1">
    <citation type="journal article" date="2015" name="Nature">
        <title>Complex archaea that bridge the gap between prokaryotes and eukaryotes.</title>
        <authorList>
            <person name="Spang A."/>
            <person name="Saw J.H."/>
            <person name="Jorgensen S.L."/>
            <person name="Zaremba-Niedzwiedzka K."/>
            <person name="Martijn J."/>
            <person name="Lind A.E."/>
            <person name="van Eijk R."/>
            <person name="Schleper C."/>
            <person name="Guy L."/>
            <person name="Ettema T.J."/>
        </authorList>
    </citation>
    <scope>NUCLEOTIDE SEQUENCE</scope>
</reference>
<dbReference type="EMBL" id="LAZR01022738">
    <property type="protein sequence ID" value="KKL80830.1"/>
    <property type="molecule type" value="Genomic_DNA"/>
</dbReference>
<accession>A0A0F9HGQ7</accession>
<name>A0A0F9HGQ7_9ZZZZ</name>
<gene>
    <name evidence="3" type="ORF">LCGC14_2000830</name>
</gene>
<feature type="transmembrane region" description="Helical" evidence="2">
    <location>
        <begin position="29"/>
        <end position="50"/>
    </location>
</feature>
<dbReference type="AlphaFoldDB" id="A0A0F9HGQ7"/>
<evidence type="ECO:0000256" key="2">
    <source>
        <dbReference type="SAM" id="Phobius"/>
    </source>
</evidence>
<feature type="compositionally biased region" description="Basic and acidic residues" evidence="1">
    <location>
        <begin position="123"/>
        <end position="149"/>
    </location>
</feature>
<protein>
    <submittedName>
        <fullName evidence="3">Uncharacterized protein</fullName>
    </submittedName>
</protein>
<organism evidence="3">
    <name type="scientific">marine sediment metagenome</name>
    <dbReference type="NCBI Taxonomy" id="412755"/>
    <lineage>
        <taxon>unclassified sequences</taxon>
        <taxon>metagenomes</taxon>
        <taxon>ecological metagenomes</taxon>
    </lineage>
</organism>
<keyword evidence="2" id="KW-0472">Membrane</keyword>
<comment type="caution">
    <text evidence="3">The sequence shown here is derived from an EMBL/GenBank/DDBJ whole genome shotgun (WGS) entry which is preliminary data.</text>
</comment>
<evidence type="ECO:0000256" key="1">
    <source>
        <dbReference type="SAM" id="MobiDB-lite"/>
    </source>
</evidence>
<keyword evidence="2" id="KW-1133">Transmembrane helix</keyword>
<feature type="region of interest" description="Disordered" evidence="1">
    <location>
        <begin position="115"/>
        <end position="169"/>
    </location>
</feature>
<keyword evidence="2" id="KW-0812">Transmembrane</keyword>
<feature type="transmembrane region" description="Helical" evidence="2">
    <location>
        <begin position="56"/>
        <end position="74"/>
    </location>
</feature>
<proteinExistence type="predicted"/>
<sequence>MQKMSLKSKINPHNMRSNEWIMNSPEALVILKSMGSGIGFLFFAAFSMALGFARNWFLMGLFGLLSLVSLKQFISMIKSIKILGFKDVLGGITSSQFIWHRDKNWKKIDGGIENGYEENSEGADTRSSRSDKEDEGGQRQDNSKSERANIRFGEYIQSNDGNSKETTND</sequence>
<evidence type="ECO:0000313" key="3">
    <source>
        <dbReference type="EMBL" id="KKL80830.1"/>
    </source>
</evidence>